<dbReference type="RefSeq" id="WP_115537372.1">
    <property type="nucleotide sequence ID" value="NZ_QRGA01000022.1"/>
</dbReference>
<dbReference type="GO" id="GO:0004553">
    <property type="term" value="F:hydrolase activity, hydrolyzing O-glycosyl compounds"/>
    <property type="evidence" value="ECO:0007669"/>
    <property type="project" value="InterPro"/>
</dbReference>
<feature type="active site" description="Proton donor" evidence="6">
    <location>
        <position position="888"/>
    </location>
</feature>
<comment type="catalytic activity">
    <reaction evidence="5 6">
        <text>alpha-maltose 1-phosphate + [(1-&gt;4)-alpha-D-glucosyl](n) = [(1-&gt;4)-alpha-D-glucosyl](n+2) + phosphate</text>
        <dbReference type="Rhea" id="RHEA:42692"/>
        <dbReference type="Rhea" id="RHEA-COMP:9584"/>
        <dbReference type="Rhea" id="RHEA-COMP:10183"/>
        <dbReference type="ChEBI" id="CHEBI:15444"/>
        <dbReference type="ChEBI" id="CHEBI:43474"/>
        <dbReference type="ChEBI" id="CHEBI:63576"/>
        <dbReference type="EC" id="2.4.99.16"/>
    </reaction>
</comment>
<feature type="binding site" evidence="6">
    <location>
        <position position="727"/>
    </location>
    <ligand>
        <name>alpha-maltose 1-phosphate</name>
        <dbReference type="ChEBI" id="CHEBI:63576"/>
    </ligand>
</feature>
<dbReference type="PANTHER" id="PTHR47786:SF2">
    <property type="entry name" value="GLYCOSYL HYDROLASE FAMILY 13 CATALYTIC DOMAIN-CONTAINING PROTEIN"/>
    <property type="match status" value="1"/>
</dbReference>
<feature type="binding site" evidence="6">
    <location>
        <position position="822"/>
    </location>
    <ligand>
        <name>alpha-maltose 1-phosphate</name>
        <dbReference type="ChEBI" id="CHEBI:63576"/>
    </ligand>
</feature>
<dbReference type="GO" id="GO:0016758">
    <property type="term" value="F:hexosyltransferase activity"/>
    <property type="evidence" value="ECO:0007669"/>
    <property type="project" value="UniProtKB-UniRule"/>
</dbReference>
<evidence type="ECO:0000256" key="4">
    <source>
        <dbReference type="ARBA" id="ARBA00023277"/>
    </source>
</evidence>
<dbReference type="GO" id="GO:0030979">
    <property type="term" value="P:alpha-glucan biosynthetic process"/>
    <property type="evidence" value="ECO:0007669"/>
    <property type="project" value="UniProtKB-UniRule"/>
</dbReference>
<feature type="domain" description="Glycosyl hydrolase family 13 catalytic" evidence="8">
    <location>
        <begin position="679"/>
        <end position="1005"/>
    </location>
</feature>
<dbReference type="PANTHER" id="PTHR47786">
    <property type="entry name" value="ALPHA-1,4-GLUCAN:MALTOSE-1-PHOSPHATE MALTOSYLTRANSFERASE"/>
    <property type="match status" value="1"/>
</dbReference>
<keyword evidence="4 6" id="KW-0119">Carbohydrate metabolism</keyword>
<feature type="binding site" evidence="6">
    <location>
        <position position="787"/>
    </location>
    <ligand>
        <name>alpha-maltose 1-phosphate</name>
        <dbReference type="ChEBI" id="CHEBI:63576"/>
    </ligand>
</feature>
<dbReference type="CDD" id="cd11344">
    <property type="entry name" value="AmyAc_GlgE_like"/>
    <property type="match status" value="1"/>
</dbReference>
<dbReference type="InterPro" id="IPR049171">
    <property type="entry name" value="GLGE_C"/>
</dbReference>
<dbReference type="Pfam" id="PF00128">
    <property type="entry name" value="Alpha-amylase"/>
    <property type="match status" value="1"/>
</dbReference>
<gene>
    <name evidence="6" type="primary">glgE</name>
    <name evidence="9" type="ORF">DWV00_30410</name>
</gene>
<dbReference type="InterPro" id="IPR021828">
    <property type="entry name" value="GlgE_dom_N/S"/>
</dbReference>
<evidence type="ECO:0000256" key="5">
    <source>
        <dbReference type="ARBA" id="ARBA00048735"/>
    </source>
</evidence>
<dbReference type="EC" id="2.4.99.16" evidence="6"/>
<evidence type="ECO:0000259" key="8">
    <source>
        <dbReference type="SMART" id="SM00642"/>
    </source>
</evidence>
<dbReference type="SMART" id="SM00642">
    <property type="entry name" value="Aamy"/>
    <property type="match status" value="1"/>
</dbReference>
<comment type="caution">
    <text evidence="9">The sequence shown here is derived from an EMBL/GenBank/DDBJ whole genome shotgun (WGS) entry which is preliminary data.</text>
</comment>
<dbReference type="OrthoDB" id="9805159at2"/>
<feature type="binding site" evidence="6">
    <location>
        <begin position="999"/>
        <end position="1000"/>
    </location>
    <ligand>
        <name>alpha-maltose 1-phosphate</name>
        <dbReference type="ChEBI" id="CHEBI:63576"/>
    </ligand>
</feature>
<keyword evidence="2 6" id="KW-0328">Glycosyltransferase</keyword>
<evidence type="ECO:0000256" key="6">
    <source>
        <dbReference type="HAMAP-Rule" id="MF_02124"/>
    </source>
</evidence>
<protein>
    <recommendedName>
        <fullName evidence="6">Alpha-1,4-glucan:maltose-1-phosphate maltosyltransferase</fullName>
        <shortName evidence="6">GMPMT</shortName>
        <ecNumber evidence="6">2.4.99.16</ecNumber>
    </recommendedName>
    <alternativeName>
        <fullName evidence="6">(1-&gt;4)-alpha-D-glucan:maltose-1-phosphate alpha-D-maltosyltransferase</fullName>
    </alternativeName>
</protein>
<name>A0A3D8JR14_9BURK</name>
<dbReference type="AlphaFoldDB" id="A0A3D8JR14"/>
<sequence>MEPRHAYAPRIYFLHPPLVGPLEAWPAQFERAAALGFDHVLIGSPFATGQAGHTQLVADSARLHPVFGTSGHADEGLHRLADDAHAAGLALLVDLVLDRVAADGELLRAHPQWFHPYEPARVRLDPRHARYEDNAAYANFGDPHAAAQLGAWWRERLAALIEAGVDGFRFDSPHHVPVDIWLELGAAVRARRKNARMLAATPGLARDDLARLERAQFDSVFSSVRWWDYREDWLAEEHAVLARVGAPIAFPEAPYGPRLASELAYVSDATAIERAYRRAIATSASLGTGWLVPMGFEYGVAEPISYTTGSAQRYGEACAAARFDLGDAVRQANLLRQQTPLLSTVGELRQLSASGSNVAAVLRGECADLRDAREAVLLVVNPDLSRPAFVEPTRFLEGVPGNFMAFKPLASPCSEPAEPLPAFALAPGEARVFRAQPCPSIAVRRAPKRNSVASASEALAAPRIAIESVTPTVDAGRFVVKRVVGEAVDIGAAIFGEGHDKIAAAVIWRATDETAWHETPMHPAAPAGLDLWQASVTFPRVGRYEFTVVAWRDDFASLVDHIRKKLDANQSVELELEEARHLLARVLAEAETADETGAQQQIHHEHREHEAQHAAIATLKRIATRFASANPAARLEAVLAPDTADAIAKSRHRPFFAREATIYRIDAERAAARFASWYEIFPRSMSGDPARHGTFDDVIAQLPRIRDMGFDVLYFPPIHPIGQINRKGRNNTLKALPGDVGSPYAIGGEAGGHTAVHPELGTLDDFKRMLAAAHEHGLEIALDFAIQCAPDHPWLAEHATWFAWRPDGTLRYAENPPKKYQDIVNPEFYAHDAKPALWLSLRDIIAFWIDAGVRIFRVDNPHTKPLPFWEWMIADIRSRDPDVMFLSEAFTRPRLMYRLAKLGFSQSYTYFTWRESKRDFTEYLTELTQTNVRDYFRPNFFVNTPDINPRHLQAQGRPGFMIRAALAATLSGLWGVYSGFELCESAALPGSEEYLDSEKYQIRARDWNRPGNIVDVVTMLNRVRRANPALHSHLGLTFLAAHNDRILFFEKATRSRENVILVAISLDPFGPQEADLELPGHLFEHWHMQEWDALAVADLATGERFEWRGRRQHVRIEPDTRPFAIWRIAPAAGLPREEHALASLDRIGRAEQAGNRGHGDTETHHEA</sequence>
<comment type="similarity">
    <text evidence="6">Belongs to the glycosyl hydrolase 13 family. GlgE subfamily.</text>
</comment>
<dbReference type="InterPro" id="IPR013780">
    <property type="entry name" value="Glyco_hydro_b"/>
</dbReference>
<keyword evidence="7" id="KW-0175">Coiled coil</keyword>
<feature type="binding site" evidence="6">
    <location>
        <position position="860"/>
    </location>
    <ligand>
        <name>alpha-maltose 1-phosphate</name>
        <dbReference type="ChEBI" id="CHEBI:63576"/>
    </ligand>
</feature>
<dbReference type="Pfam" id="PF21702">
    <property type="entry name" value="GLGE_C"/>
    <property type="match status" value="1"/>
</dbReference>
<comment type="subunit">
    <text evidence="1 6">Homodimer.</text>
</comment>
<evidence type="ECO:0000313" key="9">
    <source>
        <dbReference type="EMBL" id="RDU95155.1"/>
    </source>
</evidence>
<evidence type="ECO:0000256" key="7">
    <source>
        <dbReference type="SAM" id="Coils"/>
    </source>
</evidence>
<dbReference type="Gene3D" id="2.60.40.10">
    <property type="entry name" value="Immunoglobulins"/>
    <property type="match status" value="1"/>
</dbReference>
<feature type="coiled-coil region" evidence="7">
    <location>
        <begin position="569"/>
        <end position="596"/>
    </location>
</feature>
<dbReference type="InterPro" id="IPR026585">
    <property type="entry name" value="GlgE"/>
</dbReference>
<feature type="site" description="Transition state stabilizer" evidence="6">
    <location>
        <position position="946"/>
    </location>
</feature>
<dbReference type="Gene3D" id="1.20.58.80">
    <property type="entry name" value="Phosphotransferase system, lactose/cellobiose-type IIA subunit"/>
    <property type="match status" value="1"/>
</dbReference>
<dbReference type="InterPro" id="IPR013783">
    <property type="entry name" value="Ig-like_fold"/>
</dbReference>
<dbReference type="CDD" id="cd00551">
    <property type="entry name" value="AmyAc_family"/>
    <property type="match status" value="1"/>
</dbReference>
<keyword evidence="10" id="KW-1185">Reference proteome</keyword>
<proteinExistence type="inferred from homology"/>
<reference evidence="9 10" key="1">
    <citation type="submission" date="2018-08" db="EMBL/GenBank/DDBJ databases">
        <title>Paraburkholderia sp. DHOM06 isolated from forest soil.</title>
        <authorList>
            <person name="Gao Z.-H."/>
            <person name="Qiu L.-H."/>
        </authorList>
    </citation>
    <scope>NUCLEOTIDE SEQUENCE [LARGE SCALE GENOMIC DNA]</scope>
    <source>
        <strain evidence="9 10">DHOM06</strain>
    </source>
</reference>
<dbReference type="InterPro" id="IPR006047">
    <property type="entry name" value="GH13_cat_dom"/>
</dbReference>
<organism evidence="9 10">
    <name type="scientific">Trinickia dinghuensis</name>
    <dbReference type="NCBI Taxonomy" id="2291023"/>
    <lineage>
        <taxon>Bacteria</taxon>
        <taxon>Pseudomonadati</taxon>
        <taxon>Pseudomonadota</taxon>
        <taxon>Betaproteobacteria</taxon>
        <taxon>Burkholderiales</taxon>
        <taxon>Burkholderiaceae</taxon>
        <taxon>Trinickia</taxon>
    </lineage>
</organism>
<dbReference type="Pfam" id="PF11896">
    <property type="entry name" value="GlgE_dom_N_S"/>
    <property type="match status" value="1"/>
</dbReference>
<evidence type="ECO:0000256" key="2">
    <source>
        <dbReference type="ARBA" id="ARBA00022676"/>
    </source>
</evidence>
<dbReference type="HAMAP" id="MF_02124">
    <property type="entry name" value="GlgE"/>
    <property type="match status" value="1"/>
</dbReference>
<keyword evidence="3 6" id="KW-0808">Transferase</keyword>
<dbReference type="EMBL" id="QRGA01000022">
    <property type="protein sequence ID" value="RDU95155.1"/>
    <property type="molecule type" value="Genomic_DNA"/>
</dbReference>
<evidence type="ECO:0000256" key="3">
    <source>
        <dbReference type="ARBA" id="ARBA00022679"/>
    </source>
</evidence>
<evidence type="ECO:0000313" key="10">
    <source>
        <dbReference type="Proteomes" id="UP000256838"/>
    </source>
</evidence>
<accession>A0A3D8JR14</accession>
<evidence type="ECO:0000256" key="1">
    <source>
        <dbReference type="ARBA" id="ARBA00011738"/>
    </source>
</evidence>
<comment type="function">
    <text evidence="6">Maltosyltransferase that uses maltose 1-phosphate (M1P) as the sugar donor to elongate linear or branched alpha-(1-&gt;4)-glucans. Is involved in a branched alpha-glucan biosynthetic pathway from trehalose, together with TreS, Mak and GlgB.</text>
</comment>
<dbReference type="Gene3D" id="2.60.40.1180">
    <property type="entry name" value="Golgi alpha-mannosidase II"/>
    <property type="match status" value="1"/>
</dbReference>
<dbReference type="InterPro" id="IPR017853">
    <property type="entry name" value="GH"/>
</dbReference>
<dbReference type="SUPFAM" id="SSF51445">
    <property type="entry name" value="(Trans)glycosidases"/>
    <property type="match status" value="2"/>
</dbReference>
<dbReference type="Gene3D" id="3.20.20.80">
    <property type="entry name" value="Glycosidases"/>
    <property type="match status" value="2"/>
</dbReference>
<feature type="active site" description="Nucleophile" evidence="6">
    <location>
        <position position="859"/>
    </location>
</feature>
<dbReference type="Proteomes" id="UP000256838">
    <property type="component" value="Unassembled WGS sequence"/>
</dbReference>